<dbReference type="GO" id="GO:0005886">
    <property type="term" value="C:plasma membrane"/>
    <property type="evidence" value="ECO:0007669"/>
    <property type="project" value="UniProtKB-SubCell"/>
</dbReference>
<dbReference type="AlphaFoldDB" id="A0AAW8RBX6"/>
<evidence type="ECO:0000256" key="3">
    <source>
        <dbReference type="ARBA" id="ARBA00006683"/>
    </source>
</evidence>
<dbReference type="Proteomes" id="UP001249945">
    <property type="component" value="Unassembled WGS sequence"/>
</dbReference>
<evidence type="ECO:0000256" key="4">
    <source>
        <dbReference type="ARBA" id="ARBA00020739"/>
    </source>
</evidence>
<dbReference type="InterPro" id="IPR003856">
    <property type="entry name" value="LPS_length_determ_N"/>
</dbReference>
<dbReference type="InterPro" id="IPR050445">
    <property type="entry name" value="Bact_polysacc_biosynth/exp"/>
</dbReference>
<keyword evidence="6 12" id="KW-0812">Transmembrane</keyword>
<evidence type="ECO:0000256" key="10">
    <source>
        <dbReference type="ARBA" id="ARBA00023169"/>
    </source>
</evidence>
<proteinExistence type="inferred from homology"/>
<feature type="transmembrane region" description="Helical" evidence="12">
    <location>
        <begin position="20"/>
        <end position="40"/>
    </location>
</feature>
<dbReference type="Pfam" id="PF13807">
    <property type="entry name" value="GNVR"/>
    <property type="match status" value="1"/>
</dbReference>
<keyword evidence="5" id="KW-1003">Cell membrane</keyword>
<evidence type="ECO:0000313" key="15">
    <source>
        <dbReference type="EMBL" id="MDT1974982.1"/>
    </source>
</evidence>
<evidence type="ECO:0000256" key="12">
    <source>
        <dbReference type="SAM" id="Phobius"/>
    </source>
</evidence>
<feature type="transmembrane region" description="Helical" evidence="12">
    <location>
        <begin position="176"/>
        <end position="198"/>
    </location>
</feature>
<keyword evidence="10" id="KW-0270">Exopolysaccharide synthesis</keyword>
<reference evidence="15" key="1">
    <citation type="submission" date="2022-04" db="EMBL/GenBank/DDBJ databases">
        <title>Draft genome sequences of lactic acid bacteria (LAB) strains involved in meat spoilage.</title>
        <authorList>
            <person name="Palevich N."/>
        </authorList>
    </citation>
    <scope>NUCLEOTIDE SEQUENCE</scope>
    <source>
        <strain evidence="15">9-14</strain>
    </source>
</reference>
<keyword evidence="7" id="KW-0972">Capsule biogenesis/degradation</keyword>
<organism evidence="15 16">
    <name type="scientific">Carnobacterium divergens</name>
    <name type="common">Lactobacillus divergens</name>
    <dbReference type="NCBI Taxonomy" id="2748"/>
    <lineage>
        <taxon>Bacteria</taxon>
        <taxon>Bacillati</taxon>
        <taxon>Bacillota</taxon>
        <taxon>Bacilli</taxon>
        <taxon>Lactobacillales</taxon>
        <taxon>Carnobacteriaceae</taxon>
        <taxon>Carnobacterium</taxon>
    </lineage>
</organism>
<dbReference type="Pfam" id="PF02706">
    <property type="entry name" value="Wzz"/>
    <property type="match status" value="1"/>
</dbReference>
<evidence type="ECO:0000256" key="8">
    <source>
        <dbReference type="ARBA" id="ARBA00022989"/>
    </source>
</evidence>
<evidence type="ECO:0000259" key="13">
    <source>
        <dbReference type="Pfam" id="PF02706"/>
    </source>
</evidence>
<name>A0AAW8RBX6_CARDV</name>
<dbReference type="GO" id="GO:0004713">
    <property type="term" value="F:protein tyrosine kinase activity"/>
    <property type="evidence" value="ECO:0007669"/>
    <property type="project" value="TreeGrafter"/>
</dbReference>
<keyword evidence="8 12" id="KW-1133">Transmembrane helix</keyword>
<dbReference type="PANTHER" id="PTHR32309">
    <property type="entry name" value="TYROSINE-PROTEIN KINASE"/>
    <property type="match status" value="1"/>
</dbReference>
<accession>A0AAW8RBX6</accession>
<keyword evidence="9 12" id="KW-0472">Membrane</keyword>
<comment type="function">
    <text evidence="11">Required for CpsD phosphorylation. Involved in the regulation of capsular polysaccharide biosynthesis. May be part of a complex that directs the coordinated polymerization and export to the cell surface of the capsular polysaccharide.</text>
</comment>
<evidence type="ECO:0000256" key="9">
    <source>
        <dbReference type="ARBA" id="ARBA00023136"/>
    </source>
</evidence>
<feature type="domain" description="Polysaccharide chain length determinant N-terminal" evidence="13">
    <location>
        <begin position="5"/>
        <end position="94"/>
    </location>
</feature>
<evidence type="ECO:0000256" key="5">
    <source>
        <dbReference type="ARBA" id="ARBA00022475"/>
    </source>
</evidence>
<comment type="pathway">
    <text evidence="2">Capsule biogenesis; capsule polysaccharide biosynthesis.</text>
</comment>
<comment type="similarity">
    <text evidence="3">Belongs to the CpsC/CapA family.</text>
</comment>
<comment type="subcellular location">
    <subcellularLocation>
        <location evidence="1">Cell membrane</location>
        <topology evidence="1">Multi-pass membrane protein</topology>
    </subcellularLocation>
</comment>
<dbReference type="GO" id="GO:0000271">
    <property type="term" value="P:polysaccharide biosynthetic process"/>
    <property type="evidence" value="ECO:0007669"/>
    <property type="project" value="UniProtKB-KW"/>
</dbReference>
<dbReference type="EMBL" id="JALRMR010000014">
    <property type="protein sequence ID" value="MDT1974982.1"/>
    <property type="molecule type" value="Genomic_DNA"/>
</dbReference>
<evidence type="ECO:0000259" key="14">
    <source>
        <dbReference type="Pfam" id="PF13807"/>
    </source>
</evidence>
<dbReference type="PANTHER" id="PTHR32309:SF13">
    <property type="entry name" value="FERRIC ENTEROBACTIN TRANSPORT PROTEIN FEPE"/>
    <property type="match status" value="1"/>
</dbReference>
<dbReference type="RefSeq" id="WP_311780803.1">
    <property type="nucleotide sequence ID" value="NZ_JALRMQ010000008.1"/>
</dbReference>
<evidence type="ECO:0000256" key="7">
    <source>
        <dbReference type="ARBA" id="ARBA00022903"/>
    </source>
</evidence>
<feature type="domain" description="Tyrosine-protein kinase G-rich" evidence="14">
    <location>
        <begin position="142"/>
        <end position="195"/>
    </location>
</feature>
<evidence type="ECO:0000256" key="11">
    <source>
        <dbReference type="ARBA" id="ARBA00045736"/>
    </source>
</evidence>
<gene>
    <name evidence="15" type="ORF">MX635_11305</name>
</gene>
<evidence type="ECO:0000256" key="1">
    <source>
        <dbReference type="ARBA" id="ARBA00004651"/>
    </source>
</evidence>
<evidence type="ECO:0000256" key="6">
    <source>
        <dbReference type="ARBA" id="ARBA00022692"/>
    </source>
</evidence>
<evidence type="ECO:0000313" key="16">
    <source>
        <dbReference type="Proteomes" id="UP001249945"/>
    </source>
</evidence>
<sequence>MEEIIDIKRLANIVENKKWWLVVTIIVSVISMSIYLWFIATPIYQSNTQILINQTEENDVTIQSQNVQANIDLINTYNVIMKSPRILDEVNKELNNEYSEKELVNAIQVSSVSNSQIIDIKVRSTSPNSANAIANTTATVFQREIVTLMKINNVTILSTANEAANSQPISPNKTLMLIYSFIFGIVLGLMSILIRILFDRSIKSSKDLEQFEITFLGTISEMPDE</sequence>
<dbReference type="InterPro" id="IPR032807">
    <property type="entry name" value="GNVR"/>
</dbReference>
<evidence type="ECO:0000256" key="2">
    <source>
        <dbReference type="ARBA" id="ARBA00005132"/>
    </source>
</evidence>
<comment type="caution">
    <text evidence="15">The sequence shown here is derived from an EMBL/GenBank/DDBJ whole genome shotgun (WGS) entry which is preliminary data.</text>
</comment>
<protein>
    <recommendedName>
        <fullName evidence="4">Capsular polysaccharide biosynthesis protein CpsC</fullName>
    </recommendedName>
</protein>